<name>A0A6C0HK15_9ZZZZ</name>
<reference evidence="1" key="1">
    <citation type="journal article" date="2020" name="Nature">
        <title>Giant virus diversity and host interactions through global metagenomics.</title>
        <authorList>
            <person name="Schulz F."/>
            <person name="Roux S."/>
            <person name="Paez-Espino D."/>
            <person name="Jungbluth S."/>
            <person name="Walsh D.A."/>
            <person name="Denef V.J."/>
            <person name="McMahon K.D."/>
            <person name="Konstantinidis K.T."/>
            <person name="Eloe-Fadrosh E.A."/>
            <person name="Kyrpides N.C."/>
            <person name="Woyke T."/>
        </authorList>
    </citation>
    <scope>NUCLEOTIDE SEQUENCE</scope>
    <source>
        <strain evidence="1">GVMAG-M-3300023184-120</strain>
    </source>
</reference>
<proteinExistence type="predicted"/>
<protein>
    <recommendedName>
        <fullName evidence="2">DUF1919 domain-containing protein</fullName>
    </recommendedName>
</protein>
<sequence length="179" mass="21378">MKPFCIISNNCYGLDYYKKQRIPYNTPFVGLFLFPECYIRLLENFDEVMEKELTYSMFSKYGIKTTYPIGNLGKDIEIHFLHYKTFREASDKWNRRKARMYSFHDCIVKFCDRDGFTKSHGQRFLELPLESKVLFVTKKNNYYPENKHVLQTNDELCCPTGTQLESRYPVLQTFTSTTR</sequence>
<dbReference type="EMBL" id="MN739967">
    <property type="protein sequence ID" value="QHT80333.1"/>
    <property type="molecule type" value="Genomic_DNA"/>
</dbReference>
<organism evidence="1">
    <name type="scientific">viral metagenome</name>
    <dbReference type="NCBI Taxonomy" id="1070528"/>
    <lineage>
        <taxon>unclassified sequences</taxon>
        <taxon>metagenomes</taxon>
        <taxon>organismal metagenomes</taxon>
    </lineage>
</organism>
<dbReference type="SUPFAM" id="SSF142795">
    <property type="entry name" value="CAC2185-like"/>
    <property type="match status" value="1"/>
</dbReference>
<accession>A0A6C0HK15</accession>
<dbReference type="InterPro" id="IPR037226">
    <property type="entry name" value="CAC2185-like_sf"/>
</dbReference>
<dbReference type="AlphaFoldDB" id="A0A6C0HK15"/>
<dbReference type="Pfam" id="PF08942">
    <property type="entry name" value="DUF1919"/>
    <property type="match status" value="1"/>
</dbReference>
<dbReference type="InterPro" id="IPR015037">
    <property type="entry name" value="DUF1919"/>
</dbReference>
<evidence type="ECO:0000313" key="1">
    <source>
        <dbReference type="EMBL" id="QHT80333.1"/>
    </source>
</evidence>
<evidence type="ECO:0008006" key="2">
    <source>
        <dbReference type="Google" id="ProtNLM"/>
    </source>
</evidence>